<gene>
    <name evidence="1" type="ORF">NJT12_06265</name>
</gene>
<dbReference type="RefSeq" id="WP_271335034.1">
    <property type="nucleotide sequence ID" value="NZ_JAMZNK010000007.1"/>
</dbReference>
<dbReference type="EMBL" id="JAMZNK010000007">
    <property type="protein sequence ID" value="MDA6069219.1"/>
    <property type="molecule type" value="Genomic_DNA"/>
</dbReference>
<reference evidence="1 2" key="1">
    <citation type="journal article" date="2023" name="Chemosphere">
        <title>Whole genome analysis of Flavobacterium aziz-sancarii sp. nov., isolated from Ardley Island (Antarctica), revealed a rich resistome and bioremediation potential.</title>
        <authorList>
            <person name="Otur C."/>
            <person name="Okay S."/>
            <person name="Kurt-Kizildogan A."/>
        </authorList>
    </citation>
    <scope>NUCLEOTIDE SEQUENCE [LARGE SCALE GENOMIC DNA]</scope>
    <source>
        <strain evidence="1 2">AC</strain>
    </source>
</reference>
<keyword evidence="2" id="KW-1185">Reference proteome</keyword>
<evidence type="ECO:0000313" key="2">
    <source>
        <dbReference type="Proteomes" id="UP001212170"/>
    </source>
</evidence>
<dbReference type="Proteomes" id="UP001212170">
    <property type="component" value="Unassembled WGS sequence"/>
</dbReference>
<sequence>MKKILLVLCIMVFFLHDIQGQAKQRKTLLLQIAALQTYIGYAKKGYTVAKNGLNFIGDVKKGELNFHEDYFSSLKKVNPKVGHYLKVASIISLQLKIIKIHKKTLENIAKDDLFHGDELDYIEKTFGHLIDNCNDTLQEVLVISTDNKLEMRDSRRIERIQGLYKTMLEDYLFCENFTQEISLMSLSRSREKNDRNQSRILLGL</sequence>
<accession>A0ABT4WAU2</accession>
<organism evidence="1 2">
    <name type="scientific">Flavobacterium azizsancarii</name>
    <dbReference type="NCBI Taxonomy" id="2961580"/>
    <lineage>
        <taxon>Bacteria</taxon>
        <taxon>Pseudomonadati</taxon>
        <taxon>Bacteroidota</taxon>
        <taxon>Flavobacteriia</taxon>
        <taxon>Flavobacteriales</taxon>
        <taxon>Flavobacteriaceae</taxon>
        <taxon>Flavobacterium</taxon>
    </lineage>
</organism>
<comment type="caution">
    <text evidence="1">The sequence shown here is derived from an EMBL/GenBank/DDBJ whole genome shotgun (WGS) entry which is preliminary data.</text>
</comment>
<evidence type="ECO:0008006" key="3">
    <source>
        <dbReference type="Google" id="ProtNLM"/>
    </source>
</evidence>
<protein>
    <recommendedName>
        <fullName evidence="3">TerB family tellurite resistance protein</fullName>
    </recommendedName>
</protein>
<proteinExistence type="predicted"/>
<name>A0ABT4WAU2_9FLAO</name>
<evidence type="ECO:0000313" key="1">
    <source>
        <dbReference type="EMBL" id="MDA6069219.1"/>
    </source>
</evidence>